<reference evidence="4" key="2">
    <citation type="submission" date="2014-09" db="EMBL/GenBank/DDBJ databases">
        <authorList>
            <person name="Magalhaes I.L.F."/>
            <person name="Oliveira U."/>
            <person name="Santos F.R."/>
            <person name="Vidigal T.H.D.A."/>
            <person name="Brescovit A.D."/>
            <person name="Santos A.J."/>
        </authorList>
    </citation>
    <scope>NUCLEOTIDE SEQUENCE</scope>
    <source>
        <strain evidence="4">LMG 23848T</strain>
    </source>
</reference>
<gene>
    <name evidence="4" type="ORF">AGA_1864</name>
    <name evidence="5" type="ORF">GOB80_11560</name>
</gene>
<keyword evidence="2" id="KW-0560">Oxidoreductase</keyword>
<dbReference type="PANTHER" id="PTHR43673:SF10">
    <property type="entry name" value="NADH DEHYDROGENASE_NAD(P)H NITROREDUCTASE XCC3605-RELATED"/>
    <property type="match status" value="1"/>
</dbReference>
<accession>A0A0U5F4L0</accession>
<organism evidence="4 6">
    <name type="scientific">Acetobacter ghanensis</name>
    <dbReference type="NCBI Taxonomy" id="431306"/>
    <lineage>
        <taxon>Bacteria</taxon>
        <taxon>Pseudomonadati</taxon>
        <taxon>Pseudomonadota</taxon>
        <taxon>Alphaproteobacteria</taxon>
        <taxon>Acetobacterales</taxon>
        <taxon>Acetobacteraceae</taxon>
        <taxon>Acetobacter</taxon>
    </lineage>
</organism>
<sequence>MSLSINRKAAPTVAPFILNRWSPRAFTPDEITQAELLSILDAGRWAPSAYNAQPWRFIYAHRNTPDWERFLSWFIPFNRSWAENASAIVYIASRSVIDSSSTDEPVELPSHAFDAGAASILIQLQANQNGWFARPVSGFDKSLAHAGLELPEDHIVHAALVIGHRGKVSQLPENLQAKEQPSNRVPLASIAFEGRLIHKTL</sequence>
<dbReference type="CDD" id="cd02138">
    <property type="entry name" value="TdsD-like"/>
    <property type="match status" value="1"/>
</dbReference>
<comment type="similarity">
    <text evidence="1">Belongs to the nitroreductase family.</text>
</comment>
<evidence type="ECO:0000256" key="1">
    <source>
        <dbReference type="ARBA" id="ARBA00007118"/>
    </source>
</evidence>
<dbReference type="EMBL" id="WOTE01000008">
    <property type="protein sequence ID" value="NHO40307.1"/>
    <property type="molecule type" value="Genomic_DNA"/>
</dbReference>
<protein>
    <submittedName>
        <fullName evidence="4">Nitroreductase</fullName>
    </submittedName>
</protein>
<dbReference type="OrthoDB" id="9802510at2"/>
<dbReference type="Gene3D" id="3.40.109.10">
    <property type="entry name" value="NADH Oxidase"/>
    <property type="match status" value="1"/>
</dbReference>
<dbReference type="Proteomes" id="UP000068250">
    <property type="component" value="Chromosome I"/>
</dbReference>
<evidence type="ECO:0000313" key="5">
    <source>
        <dbReference type="EMBL" id="NHO40307.1"/>
    </source>
</evidence>
<dbReference type="GO" id="GO:0016491">
    <property type="term" value="F:oxidoreductase activity"/>
    <property type="evidence" value="ECO:0007669"/>
    <property type="project" value="UniProtKB-KW"/>
</dbReference>
<dbReference type="RefSeq" id="WP_059023889.1">
    <property type="nucleotide sequence ID" value="NZ_LN609302.1"/>
</dbReference>
<evidence type="ECO:0000256" key="2">
    <source>
        <dbReference type="ARBA" id="ARBA00023002"/>
    </source>
</evidence>
<feature type="domain" description="Nitroreductase" evidence="3">
    <location>
        <begin position="17"/>
        <end position="61"/>
    </location>
</feature>
<dbReference type="InterPro" id="IPR000415">
    <property type="entry name" value="Nitroreductase-like"/>
</dbReference>
<evidence type="ECO:0000313" key="4">
    <source>
        <dbReference type="EMBL" id="CEF56248.1"/>
    </source>
</evidence>
<reference evidence="5 7" key="3">
    <citation type="journal article" date="2020" name="Int. J. Syst. Evol. Microbiol.">
        <title>Novel acetic acid bacteria from cider fermentations: Acetobacter conturbans sp. nov. and Acetobacter fallax sp. nov.</title>
        <authorList>
            <person name="Sombolestani A.S."/>
            <person name="Cleenwerck I."/>
            <person name="Cnockaert M."/>
            <person name="Borremans W."/>
            <person name="Wieme A.D."/>
            <person name="De Vuyst L."/>
            <person name="Vandamme P."/>
        </authorList>
    </citation>
    <scope>NUCLEOTIDE SEQUENCE [LARGE SCALE GENOMIC DNA]</scope>
    <source>
        <strain evidence="5 7">LMG 23848</strain>
    </source>
</reference>
<proteinExistence type="inferred from homology"/>
<dbReference type="Pfam" id="PF00881">
    <property type="entry name" value="Nitroreductase"/>
    <property type="match status" value="1"/>
</dbReference>
<reference evidence="6" key="1">
    <citation type="submission" date="2014-09" db="EMBL/GenBank/DDBJ databases">
        <authorList>
            <person name="Illeghems K.G."/>
        </authorList>
    </citation>
    <scope>NUCLEOTIDE SEQUENCE [LARGE SCALE GENOMIC DNA]</scope>
    <source>
        <strain evidence="6">LMG 23848T</strain>
    </source>
</reference>
<evidence type="ECO:0000313" key="6">
    <source>
        <dbReference type="Proteomes" id="UP000068250"/>
    </source>
</evidence>
<dbReference type="PANTHER" id="PTHR43673">
    <property type="entry name" value="NAD(P)H NITROREDUCTASE YDGI-RELATED"/>
    <property type="match status" value="1"/>
</dbReference>
<evidence type="ECO:0000259" key="3">
    <source>
        <dbReference type="Pfam" id="PF00881"/>
    </source>
</evidence>
<dbReference type="InterPro" id="IPR029479">
    <property type="entry name" value="Nitroreductase"/>
</dbReference>
<keyword evidence="7" id="KW-1185">Reference proteome</keyword>
<dbReference type="SUPFAM" id="SSF55469">
    <property type="entry name" value="FMN-dependent nitroreductase-like"/>
    <property type="match status" value="1"/>
</dbReference>
<dbReference type="STRING" id="431306.AGA_1864"/>
<dbReference type="PATRIC" id="fig|431306.5.peg.1910"/>
<dbReference type="AlphaFoldDB" id="A0A0U5F4L0"/>
<dbReference type="Proteomes" id="UP000657200">
    <property type="component" value="Unassembled WGS sequence"/>
</dbReference>
<name>A0A0U5F4L0_9PROT</name>
<evidence type="ECO:0000313" key="7">
    <source>
        <dbReference type="Proteomes" id="UP000657200"/>
    </source>
</evidence>
<dbReference type="EMBL" id="LN609302">
    <property type="protein sequence ID" value="CEF56248.1"/>
    <property type="molecule type" value="Genomic_DNA"/>
</dbReference>